<dbReference type="PANTHER" id="PTHR11863">
    <property type="entry name" value="STEROL DESATURASE"/>
    <property type="match status" value="1"/>
</dbReference>
<keyword evidence="3 5" id="KW-1133">Transmembrane helix</keyword>
<feature type="transmembrane region" description="Helical" evidence="5">
    <location>
        <begin position="25"/>
        <end position="49"/>
    </location>
</feature>
<feature type="transmembrane region" description="Helical" evidence="5">
    <location>
        <begin position="70"/>
        <end position="95"/>
    </location>
</feature>
<organism evidence="7 8">
    <name type="scientific">Helicocarpus griseus UAMH5409</name>
    <dbReference type="NCBI Taxonomy" id="1447875"/>
    <lineage>
        <taxon>Eukaryota</taxon>
        <taxon>Fungi</taxon>
        <taxon>Dikarya</taxon>
        <taxon>Ascomycota</taxon>
        <taxon>Pezizomycotina</taxon>
        <taxon>Eurotiomycetes</taxon>
        <taxon>Eurotiomycetidae</taxon>
        <taxon>Onygenales</taxon>
        <taxon>Ajellomycetaceae</taxon>
        <taxon>Helicocarpus</taxon>
    </lineage>
</organism>
<sequence length="260" mass="29482">MPLLTTLTTHWSAITTTYPPGAIEITVAILSQLLGFWLISTLYLLLDLLYPSFSQTHKLQSSRSQPSRTAILLCFRTVATANLSSTLLHLVLLHFTNYKLTLFTIPSHLPTMREILSDFLYALVTREALFYTIHRALHHPLLYRHIHKQHHSFTTPMALAAQYAHPVEHLLANVMPIVLPLALRRAHILSFALFLTAMLLETASVHSGYDFAGARRHDLHHEKFRVNYGASVGVLDWLFGTDVVGWDRKGKGKGEEKKEE</sequence>
<evidence type="ECO:0000256" key="1">
    <source>
        <dbReference type="ARBA" id="ARBA00004370"/>
    </source>
</evidence>
<evidence type="ECO:0000313" key="7">
    <source>
        <dbReference type="EMBL" id="PGH04538.1"/>
    </source>
</evidence>
<comment type="caution">
    <text evidence="7">The sequence shown here is derived from an EMBL/GenBank/DDBJ whole genome shotgun (WGS) entry which is preliminary data.</text>
</comment>
<dbReference type="InterPro" id="IPR050307">
    <property type="entry name" value="Sterol_Desaturase_Related"/>
</dbReference>
<dbReference type="GO" id="GO:0005506">
    <property type="term" value="F:iron ion binding"/>
    <property type="evidence" value="ECO:0007669"/>
    <property type="project" value="InterPro"/>
</dbReference>
<evidence type="ECO:0000313" key="8">
    <source>
        <dbReference type="Proteomes" id="UP000223968"/>
    </source>
</evidence>
<evidence type="ECO:0000256" key="5">
    <source>
        <dbReference type="SAM" id="Phobius"/>
    </source>
</evidence>
<dbReference type="OrthoDB" id="408954at2759"/>
<dbReference type="InterPro" id="IPR006694">
    <property type="entry name" value="Fatty_acid_hydroxylase"/>
</dbReference>
<dbReference type="GO" id="GO:0016020">
    <property type="term" value="C:membrane"/>
    <property type="evidence" value="ECO:0007669"/>
    <property type="project" value="UniProtKB-SubCell"/>
</dbReference>
<feature type="domain" description="Fatty acid hydroxylase" evidence="6">
    <location>
        <begin position="120"/>
        <end position="241"/>
    </location>
</feature>
<evidence type="ECO:0000256" key="3">
    <source>
        <dbReference type="ARBA" id="ARBA00022989"/>
    </source>
</evidence>
<evidence type="ECO:0000256" key="2">
    <source>
        <dbReference type="ARBA" id="ARBA00022692"/>
    </source>
</evidence>
<comment type="subcellular location">
    <subcellularLocation>
        <location evidence="1">Membrane</location>
    </subcellularLocation>
</comment>
<dbReference type="STRING" id="1447875.A0A2B7X7A1"/>
<protein>
    <recommendedName>
        <fullName evidence="6">Fatty acid hydroxylase domain-containing protein</fullName>
    </recommendedName>
</protein>
<keyword evidence="8" id="KW-1185">Reference proteome</keyword>
<gene>
    <name evidence="7" type="ORF">AJ79_07064</name>
</gene>
<keyword evidence="4 5" id="KW-0472">Membrane</keyword>
<reference evidence="7 8" key="1">
    <citation type="submission" date="2017-10" db="EMBL/GenBank/DDBJ databases">
        <title>Comparative genomics in systemic dimorphic fungi from Ajellomycetaceae.</title>
        <authorList>
            <person name="Munoz J.F."/>
            <person name="Mcewen J.G."/>
            <person name="Clay O.K."/>
            <person name="Cuomo C.A."/>
        </authorList>
    </citation>
    <scope>NUCLEOTIDE SEQUENCE [LARGE SCALE GENOMIC DNA]</scope>
    <source>
        <strain evidence="7 8">UAMH5409</strain>
    </source>
</reference>
<dbReference type="AlphaFoldDB" id="A0A2B7X7A1"/>
<proteinExistence type="predicted"/>
<dbReference type="Proteomes" id="UP000223968">
    <property type="component" value="Unassembled WGS sequence"/>
</dbReference>
<dbReference type="GO" id="GO:0008610">
    <property type="term" value="P:lipid biosynthetic process"/>
    <property type="evidence" value="ECO:0007669"/>
    <property type="project" value="InterPro"/>
</dbReference>
<accession>A0A2B7X7A1</accession>
<dbReference type="Pfam" id="PF04116">
    <property type="entry name" value="FA_hydroxylase"/>
    <property type="match status" value="1"/>
</dbReference>
<keyword evidence="2 5" id="KW-0812">Transmembrane</keyword>
<name>A0A2B7X7A1_9EURO</name>
<dbReference type="GO" id="GO:0016491">
    <property type="term" value="F:oxidoreductase activity"/>
    <property type="evidence" value="ECO:0007669"/>
    <property type="project" value="InterPro"/>
</dbReference>
<evidence type="ECO:0000256" key="4">
    <source>
        <dbReference type="ARBA" id="ARBA00023136"/>
    </source>
</evidence>
<evidence type="ECO:0000259" key="6">
    <source>
        <dbReference type="Pfam" id="PF04116"/>
    </source>
</evidence>
<dbReference type="EMBL" id="PDNB01000135">
    <property type="protein sequence ID" value="PGH04538.1"/>
    <property type="molecule type" value="Genomic_DNA"/>
</dbReference>